<proteinExistence type="predicted"/>
<sequence length="110" mass="13095">MQNWFRGLRPLDTYPNLPEPNRTYLWEFLNHLANSQDTLVKLAEIGVFIEREADRNSGNTWTHIPTRNLKCRGNLIPLLPFRSRLDIHQRRVNRRPEKRIDENIAADSYI</sequence>
<name>A0A2P1L4X1_ANTAG</name>
<protein>
    <submittedName>
        <fullName evidence="1">Uncharacterized protein</fullName>
    </submittedName>
</protein>
<dbReference type="EMBL" id="MG029262">
    <property type="protein sequence ID" value="AVP12856.1"/>
    <property type="molecule type" value="Genomic_DNA"/>
</dbReference>
<dbReference type="AlphaFoldDB" id="A0A2P1L4X1"/>
<organism evidence="1">
    <name type="scientific">Anthoceros angustus</name>
    <name type="common">Hornwort</name>
    <name type="synonym">Anthoceros formosae</name>
    <dbReference type="NCBI Taxonomy" id="48387"/>
    <lineage>
        <taxon>Eukaryota</taxon>
        <taxon>Viridiplantae</taxon>
        <taxon>Streptophyta</taxon>
        <taxon>Embryophyta</taxon>
        <taxon>Anthocerotophyta</taxon>
        <taxon>Anthocerotopsida</taxon>
        <taxon>Anthocerotidae</taxon>
        <taxon>Anthocerotales</taxon>
        <taxon>Anthocerotaceae</taxon>
        <taxon>Anthoceros</taxon>
    </lineage>
</organism>
<dbReference type="RefSeq" id="YP_009478067.1">
    <property type="nucleotide sequence ID" value="NC_037476.1"/>
</dbReference>
<geneLocation type="mitochondrion" evidence="1"/>
<keyword evidence="1" id="KW-0496">Mitochondrion</keyword>
<dbReference type="GeneID" id="36494081"/>
<reference evidence="1" key="1">
    <citation type="journal article" date="2018" name="Bryologist">
        <title>Complete mitochondrial genome sequence of Anthoceros angustus: conservative evolution of the mitogenomes in hornworts.</title>
        <authorList>
            <person name="Dong S."/>
            <person name="Xue J."/>
            <person name="Zhang S."/>
            <person name="Zhang L."/>
            <person name="Wu H."/>
            <person name="Chen Z."/>
            <person name="Goffinet B."/>
            <person name="Liu Y."/>
        </authorList>
    </citation>
    <scope>NUCLEOTIDE SEQUENCE</scope>
</reference>
<gene>
    <name evidence="1" type="primary">ORF111</name>
    <name evidence="1" type="ORF">AnanMp33</name>
</gene>
<evidence type="ECO:0000313" key="1">
    <source>
        <dbReference type="EMBL" id="AVP12856.1"/>
    </source>
</evidence>
<accession>A0A2P1L4X1</accession>